<reference evidence="7" key="1">
    <citation type="submission" date="2017-02" db="EMBL/GenBank/DDBJ databases">
        <authorList>
            <person name="Varghese N."/>
            <person name="Submissions S."/>
        </authorList>
    </citation>
    <scope>NUCLEOTIDE SEQUENCE [LARGE SCALE GENOMIC DNA]</scope>
    <source>
        <strain evidence="7">DSM 22224</strain>
    </source>
</reference>
<dbReference type="PANTHER" id="PTHR14226:SF57">
    <property type="entry name" value="BLR7027 PROTEIN"/>
    <property type="match status" value="1"/>
</dbReference>
<evidence type="ECO:0000256" key="4">
    <source>
        <dbReference type="PROSITE-ProRule" id="PRU01161"/>
    </source>
</evidence>
<organism evidence="6 7">
    <name type="scientific">Chitinophaga eiseniae</name>
    <dbReference type="NCBI Taxonomy" id="634771"/>
    <lineage>
        <taxon>Bacteria</taxon>
        <taxon>Pseudomonadati</taxon>
        <taxon>Bacteroidota</taxon>
        <taxon>Chitinophagia</taxon>
        <taxon>Chitinophagales</taxon>
        <taxon>Chitinophagaceae</taxon>
        <taxon>Chitinophaga</taxon>
    </lineage>
</organism>
<dbReference type="InterPro" id="IPR002641">
    <property type="entry name" value="PNPLA_dom"/>
</dbReference>
<dbReference type="Proteomes" id="UP000190367">
    <property type="component" value="Unassembled WGS sequence"/>
</dbReference>
<evidence type="ECO:0000256" key="3">
    <source>
        <dbReference type="ARBA" id="ARBA00023098"/>
    </source>
</evidence>
<dbReference type="RefSeq" id="WP_078671522.1">
    <property type="nucleotide sequence ID" value="NZ_FUWZ01000004.1"/>
</dbReference>
<keyword evidence="3 4" id="KW-0443">Lipid metabolism</keyword>
<gene>
    <name evidence="6" type="ORF">SAMN04488128_104155</name>
</gene>
<dbReference type="PROSITE" id="PS51635">
    <property type="entry name" value="PNPLA"/>
    <property type="match status" value="1"/>
</dbReference>
<protein>
    <submittedName>
        <fullName evidence="6">Patatin-like phospholipase</fullName>
    </submittedName>
</protein>
<dbReference type="Pfam" id="PF01734">
    <property type="entry name" value="Patatin"/>
    <property type="match status" value="1"/>
</dbReference>
<evidence type="ECO:0000256" key="1">
    <source>
        <dbReference type="ARBA" id="ARBA00022801"/>
    </source>
</evidence>
<dbReference type="OrthoDB" id="1489257at2"/>
<feature type="short sequence motif" description="GXGXXG" evidence="4">
    <location>
        <begin position="8"/>
        <end position="13"/>
    </location>
</feature>
<sequence>MNVLITSGGGAKGAFSVGALRQLMATTGIRSFDLISGTSTGALIAAMVAAGKIPAVTDIYLSNSNADILNKQNAIDNILNNKPYLYDTTPLENQIRQQMDAAAWNTIRQSSSVLCLNAVCLQTGRLSIFSSHPIQAGLHYDNLVINSTDMLVKALQSSSNQAVFMPPVTINGLQYVDGGNREVIPTRTVVTNLPPGQEHRIYILSNNPDAQQPGNSNYTGLLDVLLRAVTIFIQDVRENDLEVLRNFQQTATAPVRVYYISPEAELDPDFPTGLRFDRLLMQAWMKQGQLRAKTILQQYPDGNW</sequence>
<dbReference type="GO" id="GO:0016787">
    <property type="term" value="F:hydrolase activity"/>
    <property type="evidence" value="ECO:0007669"/>
    <property type="project" value="UniProtKB-UniRule"/>
</dbReference>
<dbReference type="GO" id="GO:0016042">
    <property type="term" value="P:lipid catabolic process"/>
    <property type="evidence" value="ECO:0007669"/>
    <property type="project" value="UniProtKB-UniRule"/>
</dbReference>
<feature type="short sequence motif" description="GXSXG" evidence="4">
    <location>
        <begin position="37"/>
        <end position="41"/>
    </location>
</feature>
<dbReference type="AlphaFoldDB" id="A0A1T4T968"/>
<feature type="short sequence motif" description="DGA/G" evidence="4">
    <location>
        <begin position="177"/>
        <end position="179"/>
    </location>
</feature>
<keyword evidence="1 4" id="KW-0378">Hydrolase</keyword>
<dbReference type="EMBL" id="FUWZ01000004">
    <property type="protein sequence ID" value="SKA36698.1"/>
    <property type="molecule type" value="Genomic_DNA"/>
</dbReference>
<feature type="active site" description="Nucleophile" evidence="4">
    <location>
        <position position="39"/>
    </location>
</feature>
<feature type="domain" description="PNPLA" evidence="5">
    <location>
        <begin position="4"/>
        <end position="190"/>
    </location>
</feature>
<dbReference type="InterPro" id="IPR016035">
    <property type="entry name" value="Acyl_Trfase/lysoPLipase"/>
</dbReference>
<name>A0A1T4T968_9BACT</name>
<keyword evidence="7" id="KW-1185">Reference proteome</keyword>
<evidence type="ECO:0000259" key="5">
    <source>
        <dbReference type="PROSITE" id="PS51635"/>
    </source>
</evidence>
<dbReference type="STRING" id="634771.SAMN04488128_104155"/>
<dbReference type="InterPro" id="IPR050301">
    <property type="entry name" value="NTE"/>
</dbReference>
<keyword evidence="2 4" id="KW-0442">Lipid degradation</keyword>
<evidence type="ECO:0000256" key="2">
    <source>
        <dbReference type="ARBA" id="ARBA00022963"/>
    </source>
</evidence>
<evidence type="ECO:0000313" key="6">
    <source>
        <dbReference type="EMBL" id="SKA36698.1"/>
    </source>
</evidence>
<feature type="active site" description="Proton acceptor" evidence="4">
    <location>
        <position position="177"/>
    </location>
</feature>
<evidence type="ECO:0000313" key="7">
    <source>
        <dbReference type="Proteomes" id="UP000190367"/>
    </source>
</evidence>
<dbReference type="PANTHER" id="PTHR14226">
    <property type="entry name" value="NEUROPATHY TARGET ESTERASE/SWISS CHEESE D.MELANOGASTER"/>
    <property type="match status" value="1"/>
</dbReference>
<proteinExistence type="predicted"/>
<dbReference type="SUPFAM" id="SSF52151">
    <property type="entry name" value="FabD/lysophospholipase-like"/>
    <property type="match status" value="1"/>
</dbReference>
<accession>A0A1T4T968</accession>
<dbReference type="Gene3D" id="3.40.1090.10">
    <property type="entry name" value="Cytosolic phospholipase A2 catalytic domain"/>
    <property type="match status" value="1"/>
</dbReference>